<comment type="caution">
    <text evidence="7">The sequence shown here is derived from an EMBL/GenBank/DDBJ whole genome shotgun (WGS) entry which is preliminary data.</text>
</comment>
<keyword evidence="2" id="KW-0677">Repeat</keyword>
<evidence type="ECO:0000256" key="1">
    <source>
        <dbReference type="ARBA" id="ARBA00022723"/>
    </source>
</evidence>
<keyword evidence="8" id="KW-1185">Reference proteome</keyword>
<dbReference type="PANTHER" id="PTHR24394:SF29">
    <property type="entry name" value="MYONEURIN"/>
    <property type="match status" value="1"/>
</dbReference>
<evidence type="ECO:0000256" key="2">
    <source>
        <dbReference type="ARBA" id="ARBA00022737"/>
    </source>
</evidence>
<protein>
    <submittedName>
        <fullName evidence="7">Zinc finger protein 26</fullName>
    </submittedName>
</protein>
<dbReference type="SMART" id="SM00355">
    <property type="entry name" value="ZnF_C2H2"/>
    <property type="match status" value="8"/>
</dbReference>
<reference evidence="7" key="2">
    <citation type="submission" date="2023-04" db="EMBL/GenBank/DDBJ databases">
        <authorList>
            <person name="Bu L."/>
            <person name="Lu L."/>
            <person name="Laidemitt M.R."/>
            <person name="Zhang S.M."/>
            <person name="Mutuku M."/>
            <person name="Mkoji G."/>
            <person name="Steinauer M."/>
            <person name="Loker E.S."/>
        </authorList>
    </citation>
    <scope>NUCLEOTIDE SEQUENCE</scope>
    <source>
        <strain evidence="7">KasaAsao</strain>
        <tissue evidence="7">Whole Snail</tissue>
    </source>
</reference>
<evidence type="ECO:0000313" key="7">
    <source>
        <dbReference type="EMBL" id="KAK0045660.1"/>
    </source>
</evidence>
<dbReference type="PANTHER" id="PTHR24394">
    <property type="entry name" value="ZINC FINGER PROTEIN"/>
    <property type="match status" value="1"/>
</dbReference>
<proteinExistence type="predicted"/>
<dbReference type="GO" id="GO:0005634">
    <property type="term" value="C:nucleus"/>
    <property type="evidence" value="ECO:0007669"/>
    <property type="project" value="TreeGrafter"/>
</dbReference>
<evidence type="ECO:0000256" key="3">
    <source>
        <dbReference type="ARBA" id="ARBA00022771"/>
    </source>
</evidence>
<sequence length="764" mass="89036">MRASTKKRRRGLTLYKCGGCLFHSYQKTILYDHLQESHRTDIYWQVSSRKGNKICLCSILNESVCAKDLDEDKTLYFDHDQASKISIGPNKDATEPKEIKRSENVREKPNGKQTTRTHFIYPDSKKESIIRTKKDKNVKSGKYAIEIIKETKDCIPSNIKEVKKETSSNVKEIIKIDMMEYKAKHRKEFRESMKPLKKKSKNIIENSQHFAEQTVDRMKNIMPSDRLKEEMLSSQPSEHNLIKEMEYLCKICNLLLTSLKQYRKHCRKEHGENNQYDKEMSTLQSKDISWSHPFPKIIDSSNDIKPRKIRRLETVQEDKKVADELLDDKKIHRAMQKKEMNNNSDHVAANVVEADSVVNVPMKELMYACGLCNVLKKSYKRLRRHYSKCHEEISLYDCNSCKFLTHVKIVFQEHLAETHQDITETHQDISERLPSQQKAIVLNQHEQTIDNSIMSGDQKRKTTKIADVSVAELGYECKICNVLKKSYKRLRRHYSKFHEEISLYECNSCKFLTHDKIVFQEHLAQPHQDITEAHQDISEILPGQQKAIDLNQVEETTGDCLATDQRRDDSMTNQSLTDVTAGELEYKCSVCNVFKKSHQQLMRHSRKRHKEKELLETQHSMSHPLSSSTETREGLKESHYINNTLLGQGEEIALNHVKQTSYGRVEELKYKCSVCIAFKKSHQQLMKHSRKRHKEKELLEKQYSMSHPLSSTETREDLKPDGRVGLQAAQKEHYINDTSLGQEEIINLNQVQQSYDTMGDNQSD</sequence>
<evidence type="ECO:0000256" key="5">
    <source>
        <dbReference type="ARBA" id="ARBA00023242"/>
    </source>
</evidence>
<evidence type="ECO:0000256" key="4">
    <source>
        <dbReference type="ARBA" id="ARBA00022833"/>
    </source>
</evidence>
<dbReference type="AlphaFoldDB" id="A0AAD8B2Z3"/>
<dbReference type="GO" id="GO:0008270">
    <property type="term" value="F:zinc ion binding"/>
    <property type="evidence" value="ECO:0007669"/>
    <property type="project" value="UniProtKB-KW"/>
</dbReference>
<dbReference type="InterPro" id="IPR013087">
    <property type="entry name" value="Znf_C2H2_type"/>
</dbReference>
<keyword evidence="1" id="KW-0479">Metal-binding</keyword>
<name>A0AAD8B2Z3_BIOPF</name>
<accession>A0AAD8B2Z3</accession>
<dbReference type="EMBL" id="JASAOG010000177">
    <property type="protein sequence ID" value="KAK0045660.1"/>
    <property type="molecule type" value="Genomic_DNA"/>
</dbReference>
<gene>
    <name evidence="7" type="ORF">Bpfe_024912</name>
</gene>
<dbReference type="PROSITE" id="PS00028">
    <property type="entry name" value="ZINC_FINGER_C2H2_1"/>
    <property type="match status" value="1"/>
</dbReference>
<dbReference type="GO" id="GO:0000981">
    <property type="term" value="F:DNA-binding transcription factor activity, RNA polymerase II-specific"/>
    <property type="evidence" value="ECO:0007669"/>
    <property type="project" value="TreeGrafter"/>
</dbReference>
<keyword evidence="3" id="KW-0863">Zinc-finger</keyword>
<reference evidence="7" key="1">
    <citation type="journal article" date="2023" name="PLoS Negl. Trop. Dis.">
        <title>A genome sequence for Biomphalaria pfeifferi, the major vector snail for the human-infecting parasite Schistosoma mansoni.</title>
        <authorList>
            <person name="Bu L."/>
            <person name="Lu L."/>
            <person name="Laidemitt M.R."/>
            <person name="Zhang S.M."/>
            <person name="Mutuku M."/>
            <person name="Mkoji G."/>
            <person name="Steinauer M."/>
            <person name="Loker E.S."/>
        </authorList>
    </citation>
    <scope>NUCLEOTIDE SEQUENCE</scope>
    <source>
        <strain evidence="7">KasaAsao</strain>
    </source>
</reference>
<dbReference type="Proteomes" id="UP001233172">
    <property type="component" value="Unassembled WGS sequence"/>
</dbReference>
<organism evidence="7 8">
    <name type="scientific">Biomphalaria pfeifferi</name>
    <name type="common">Bloodfluke planorb</name>
    <name type="synonym">Freshwater snail</name>
    <dbReference type="NCBI Taxonomy" id="112525"/>
    <lineage>
        <taxon>Eukaryota</taxon>
        <taxon>Metazoa</taxon>
        <taxon>Spiralia</taxon>
        <taxon>Lophotrochozoa</taxon>
        <taxon>Mollusca</taxon>
        <taxon>Gastropoda</taxon>
        <taxon>Heterobranchia</taxon>
        <taxon>Euthyneura</taxon>
        <taxon>Panpulmonata</taxon>
        <taxon>Hygrophila</taxon>
        <taxon>Lymnaeoidea</taxon>
        <taxon>Planorbidae</taxon>
        <taxon>Biomphalaria</taxon>
    </lineage>
</organism>
<keyword evidence="5" id="KW-0539">Nucleus</keyword>
<feature type="domain" description="C2H2-type" evidence="6">
    <location>
        <begin position="249"/>
        <end position="270"/>
    </location>
</feature>
<keyword evidence="4" id="KW-0862">Zinc</keyword>
<evidence type="ECO:0000313" key="8">
    <source>
        <dbReference type="Proteomes" id="UP001233172"/>
    </source>
</evidence>
<dbReference type="Gene3D" id="3.30.160.60">
    <property type="entry name" value="Classic Zinc Finger"/>
    <property type="match status" value="2"/>
</dbReference>
<evidence type="ECO:0000259" key="6">
    <source>
        <dbReference type="PROSITE" id="PS00028"/>
    </source>
</evidence>
<feature type="non-terminal residue" evidence="7">
    <location>
        <position position="1"/>
    </location>
</feature>